<dbReference type="EMBL" id="BMMQ01000004">
    <property type="protein sequence ID" value="GGO63377.1"/>
    <property type="molecule type" value="Genomic_DNA"/>
</dbReference>
<feature type="compositionally biased region" description="Basic and acidic residues" evidence="1">
    <location>
        <begin position="32"/>
        <end position="45"/>
    </location>
</feature>
<comment type="caution">
    <text evidence="2">The sequence shown here is derived from an EMBL/GenBank/DDBJ whole genome shotgun (WGS) entry which is preliminary data.</text>
</comment>
<dbReference type="Proteomes" id="UP000638043">
    <property type="component" value="Unassembled WGS sequence"/>
</dbReference>
<gene>
    <name evidence="2" type="ORF">GCM10010910_15790</name>
</gene>
<proteinExistence type="predicted"/>
<evidence type="ECO:0000313" key="2">
    <source>
        <dbReference type="EMBL" id="GGO63377.1"/>
    </source>
</evidence>
<protein>
    <submittedName>
        <fullName evidence="2">Uncharacterized protein</fullName>
    </submittedName>
</protein>
<organism evidence="2 3">
    <name type="scientific">Microbacterium nanhaiense</name>
    <dbReference type="NCBI Taxonomy" id="1301026"/>
    <lineage>
        <taxon>Bacteria</taxon>
        <taxon>Bacillati</taxon>
        <taxon>Actinomycetota</taxon>
        <taxon>Actinomycetes</taxon>
        <taxon>Micrococcales</taxon>
        <taxon>Microbacteriaceae</taxon>
        <taxon>Microbacterium</taxon>
    </lineage>
</organism>
<evidence type="ECO:0000256" key="1">
    <source>
        <dbReference type="SAM" id="MobiDB-lite"/>
    </source>
</evidence>
<name>A0ABQ2MZX8_9MICO</name>
<evidence type="ECO:0000313" key="3">
    <source>
        <dbReference type="Proteomes" id="UP000638043"/>
    </source>
</evidence>
<accession>A0ABQ2MZX8</accession>
<feature type="region of interest" description="Disordered" evidence="1">
    <location>
        <begin position="1"/>
        <end position="60"/>
    </location>
</feature>
<reference evidence="3" key="1">
    <citation type="journal article" date="2019" name="Int. J. Syst. Evol. Microbiol.">
        <title>The Global Catalogue of Microorganisms (GCM) 10K type strain sequencing project: providing services to taxonomists for standard genome sequencing and annotation.</title>
        <authorList>
            <consortium name="The Broad Institute Genomics Platform"/>
            <consortium name="The Broad Institute Genome Sequencing Center for Infectious Disease"/>
            <person name="Wu L."/>
            <person name="Ma J."/>
        </authorList>
    </citation>
    <scope>NUCLEOTIDE SEQUENCE [LARGE SCALE GENOMIC DNA]</scope>
    <source>
        <strain evidence="3">CGMCC 4.7181</strain>
    </source>
</reference>
<keyword evidence="3" id="KW-1185">Reference proteome</keyword>
<sequence length="83" mass="9045">MPPPPGRWLGPGGRDPHRGYRGIAAERRRHRAADPEKAADPENSKPAKAAGPLPNHHRMRDALLHDLDRSGVAIDEHGLATQP</sequence>